<dbReference type="EnsemblPlants" id="MELO3C033394.2.1">
    <property type="protein sequence ID" value="MELO3C033394.2.1"/>
    <property type="gene ID" value="MELO3C033394.2"/>
</dbReference>
<protein>
    <submittedName>
        <fullName evidence="2">Uncharacterized protein</fullName>
    </submittedName>
</protein>
<keyword evidence="1" id="KW-0812">Transmembrane</keyword>
<sequence>MGKLKCSQTKRFGTDLAQKPVGTSLPCRNIATLSVTTSQIKFSIASKAIVLSEEGQHCKIEGFGEVESQFRINLCPMLFFLNFTYKASKIWFYKTKNNAYTVMMVPAFGIYGQYAIYFPTS</sequence>
<keyword evidence="1" id="KW-1133">Transmembrane helix</keyword>
<name>A0A9I9EGC8_CUCME</name>
<feature type="transmembrane region" description="Helical" evidence="1">
    <location>
        <begin position="99"/>
        <end position="118"/>
    </location>
</feature>
<dbReference type="Gramene" id="MELO3C033394.2.1">
    <property type="protein sequence ID" value="MELO3C033394.2.1"/>
    <property type="gene ID" value="MELO3C033394.2"/>
</dbReference>
<organism evidence="2">
    <name type="scientific">Cucumis melo</name>
    <name type="common">Muskmelon</name>
    <dbReference type="NCBI Taxonomy" id="3656"/>
    <lineage>
        <taxon>Eukaryota</taxon>
        <taxon>Viridiplantae</taxon>
        <taxon>Streptophyta</taxon>
        <taxon>Embryophyta</taxon>
        <taxon>Tracheophyta</taxon>
        <taxon>Spermatophyta</taxon>
        <taxon>Magnoliopsida</taxon>
        <taxon>eudicotyledons</taxon>
        <taxon>Gunneridae</taxon>
        <taxon>Pentapetalae</taxon>
        <taxon>rosids</taxon>
        <taxon>fabids</taxon>
        <taxon>Cucurbitales</taxon>
        <taxon>Cucurbitaceae</taxon>
        <taxon>Benincaseae</taxon>
        <taxon>Cucumis</taxon>
    </lineage>
</organism>
<accession>A0A9I9EGC8</accession>
<evidence type="ECO:0000313" key="2">
    <source>
        <dbReference type="EnsemblPlants" id="MELO3C033394.2.1"/>
    </source>
</evidence>
<evidence type="ECO:0000256" key="1">
    <source>
        <dbReference type="SAM" id="Phobius"/>
    </source>
</evidence>
<proteinExistence type="predicted"/>
<reference evidence="2" key="1">
    <citation type="submission" date="2023-03" db="UniProtKB">
        <authorList>
            <consortium name="EnsemblPlants"/>
        </authorList>
    </citation>
    <scope>IDENTIFICATION</scope>
</reference>
<dbReference type="AlphaFoldDB" id="A0A9I9EGC8"/>
<keyword evidence="1" id="KW-0472">Membrane</keyword>